<evidence type="ECO:0000256" key="7">
    <source>
        <dbReference type="ARBA" id="ARBA00023242"/>
    </source>
</evidence>
<dbReference type="Proteomes" id="UP000078046">
    <property type="component" value="Unassembled WGS sequence"/>
</dbReference>
<evidence type="ECO:0000256" key="6">
    <source>
        <dbReference type="ARBA" id="ARBA00022776"/>
    </source>
</evidence>
<evidence type="ECO:0000256" key="8">
    <source>
        <dbReference type="ARBA" id="ARBA00023306"/>
    </source>
</evidence>
<dbReference type="GO" id="GO:0000070">
    <property type="term" value="P:mitotic sister chromatid segregation"/>
    <property type="evidence" value="ECO:0007669"/>
    <property type="project" value="TreeGrafter"/>
</dbReference>
<keyword evidence="8" id="KW-0131">Cell cycle</keyword>
<dbReference type="GO" id="GO:0005634">
    <property type="term" value="C:nucleus"/>
    <property type="evidence" value="ECO:0007669"/>
    <property type="project" value="UniProtKB-SubCell"/>
</dbReference>
<evidence type="ECO:0000313" key="12">
    <source>
        <dbReference type="EMBL" id="OAF71051.1"/>
    </source>
</evidence>
<comment type="similarity">
    <text evidence="3">Belongs to the borealin family.</text>
</comment>
<accession>A0A177BC07</accession>
<evidence type="ECO:0000256" key="3">
    <source>
        <dbReference type="ARBA" id="ARBA00009914"/>
    </source>
</evidence>
<keyword evidence="6" id="KW-0498">Mitosis</keyword>
<proteinExistence type="inferred from homology"/>
<protein>
    <submittedName>
        <fullName evidence="12">Uncharacterized protein</fullName>
    </submittedName>
</protein>
<dbReference type="GO" id="GO:0051233">
    <property type="term" value="C:spindle midzone"/>
    <property type="evidence" value="ECO:0007669"/>
    <property type="project" value="TreeGrafter"/>
</dbReference>
<evidence type="ECO:0000256" key="2">
    <source>
        <dbReference type="ARBA" id="ARBA00004584"/>
    </source>
</evidence>
<dbReference type="InterPro" id="IPR018851">
    <property type="entry name" value="Borealin_N"/>
</dbReference>
<evidence type="ECO:0000256" key="9">
    <source>
        <dbReference type="ARBA" id="ARBA00023328"/>
    </source>
</evidence>
<dbReference type="EMBL" id="LWCA01000084">
    <property type="protein sequence ID" value="OAF71051.1"/>
    <property type="molecule type" value="Genomic_DNA"/>
</dbReference>
<dbReference type="Pfam" id="PF10444">
    <property type="entry name" value="Nbl1_Borealin_N"/>
    <property type="match status" value="1"/>
</dbReference>
<comment type="subcellular location">
    <subcellularLocation>
        <location evidence="2">Chromosome</location>
        <location evidence="2">Centromere</location>
    </subcellularLocation>
    <subcellularLocation>
        <location evidence="1">Nucleus</location>
    </subcellularLocation>
</comment>
<evidence type="ECO:0000256" key="4">
    <source>
        <dbReference type="ARBA" id="ARBA00022454"/>
    </source>
</evidence>
<evidence type="ECO:0000256" key="5">
    <source>
        <dbReference type="ARBA" id="ARBA00022618"/>
    </source>
</evidence>
<comment type="caution">
    <text evidence="12">The sequence shown here is derived from an EMBL/GenBank/DDBJ whole genome shotgun (WGS) entry which is preliminary data.</text>
</comment>
<dbReference type="InterPro" id="IPR018867">
    <property type="entry name" value="Cell_div_borealin"/>
</dbReference>
<dbReference type="GO" id="GO:0032133">
    <property type="term" value="C:chromosome passenger complex"/>
    <property type="evidence" value="ECO:0007669"/>
    <property type="project" value="TreeGrafter"/>
</dbReference>
<reference evidence="12 13" key="1">
    <citation type="submission" date="2016-04" db="EMBL/GenBank/DDBJ databases">
        <title>The genome of Intoshia linei affirms orthonectids as highly simplified spiralians.</title>
        <authorList>
            <person name="Mikhailov K.V."/>
            <person name="Slusarev G.S."/>
            <person name="Nikitin M.A."/>
            <person name="Logacheva M.D."/>
            <person name="Penin A."/>
            <person name="Aleoshin V."/>
            <person name="Panchin Y.V."/>
        </authorList>
    </citation>
    <scope>NUCLEOTIDE SEQUENCE [LARGE SCALE GENOMIC DNA]</scope>
    <source>
        <strain evidence="12">Intl2013</strain>
        <tissue evidence="12">Whole animal</tissue>
    </source>
</reference>
<keyword evidence="4" id="KW-0158">Chromosome</keyword>
<dbReference type="PANTHER" id="PTHR16040:SF7">
    <property type="entry name" value="AUSTRALIN, ISOFORM A-RELATED"/>
    <property type="match status" value="1"/>
</dbReference>
<dbReference type="AlphaFoldDB" id="A0A177BC07"/>
<keyword evidence="9" id="KW-0137">Centromere</keyword>
<evidence type="ECO:0000313" key="13">
    <source>
        <dbReference type="Proteomes" id="UP000078046"/>
    </source>
</evidence>
<keyword evidence="7" id="KW-0539">Nucleus</keyword>
<keyword evidence="13" id="KW-1185">Reference proteome</keyword>
<feature type="domain" description="Borealin N-terminal" evidence="10">
    <location>
        <begin position="9"/>
        <end position="60"/>
    </location>
</feature>
<dbReference type="GO" id="GO:0051301">
    <property type="term" value="P:cell division"/>
    <property type="evidence" value="ECO:0007669"/>
    <property type="project" value="UniProtKB-KW"/>
</dbReference>
<keyword evidence="5" id="KW-0132">Cell division</keyword>
<evidence type="ECO:0000256" key="1">
    <source>
        <dbReference type="ARBA" id="ARBA00004123"/>
    </source>
</evidence>
<dbReference type="Pfam" id="PF10512">
    <property type="entry name" value="Borealin"/>
    <property type="match status" value="1"/>
</dbReference>
<organism evidence="12 13">
    <name type="scientific">Intoshia linei</name>
    <dbReference type="NCBI Taxonomy" id="1819745"/>
    <lineage>
        <taxon>Eukaryota</taxon>
        <taxon>Metazoa</taxon>
        <taxon>Spiralia</taxon>
        <taxon>Lophotrochozoa</taxon>
        <taxon>Mesozoa</taxon>
        <taxon>Orthonectida</taxon>
        <taxon>Rhopaluridae</taxon>
        <taxon>Intoshia</taxon>
    </lineage>
</organism>
<name>A0A177BC07_9BILA</name>
<feature type="domain" description="Borealin C-terminal" evidence="11">
    <location>
        <begin position="79"/>
        <end position="176"/>
    </location>
</feature>
<dbReference type="InterPro" id="IPR046466">
    <property type="entry name" value="Borealin_C"/>
</dbReference>
<evidence type="ECO:0000259" key="11">
    <source>
        <dbReference type="Pfam" id="PF10512"/>
    </source>
</evidence>
<dbReference type="PANTHER" id="PTHR16040">
    <property type="entry name" value="AUSTRALIN, ISOFORM A-RELATED"/>
    <property type="match status" value="1"/>
</dbReference>
<evidence type="ECO:0000259" key="10">
    <source>
        <dbReference type="Pfam" id="PF10444"/>
    </source>
</evidence>
<sequence length="182" mass="21467">MRESINPKIKDYDIQVKTHIKMMENERDNAIAMFSKELDLHIQNIPDEILSMKYCDYIKKCKSSVEKYEKRNQRDCPNIYAIIPKFDLDNTIDDTYKRNPRKSEILVSLKGSPVSLKNVKNDETQKNCNSVLTVYNQLGKPINIKEKYRSVNVKHFDDTSIKTLQTFRNHLDKICQVYSKKK</sequence>
<gene>
    <name evidence="12" type="ORF">A3Q56_01180</name>
</gene>
<dbReference type="GO" id="GO:0000775">
    <property type="term" value="C:chromosome, centromeric region"/>
    <property type="evidence" value="ECO:0007669"/>
    <property type="project" value="UniProtKB-SubCell"/>
</dbReference>
<dbReference type="Gene3D" id="6.10.250.1900">
    <property type="match status" value="1"/>
</dbReference>